<reference evidence="2" key="1">
    <citation type="submission" date="2021-12" db="EMBL/GenBank/DDBJ databases">
        <authorList>
            <person name="King R."/>
        </authorList>
    </citation>
    <scope>NUCLEOTIDE SEQUENCE</scope>
</reference>
<organism evidence="2 3">
    <name type="scientific">Chrysodeixis includens</name>
    <name type="common">Soybean looper</name>
    <name type="synonym">Pseudoplusia includens</name>
    <dbReference type="NCBI Taxonomy" id="689277"/>
    <lineage>
        <taxon>Eukaryota</taxon>
        <taxon>Metazoa</taxon>
        <taxon>Ecdysozoa</taxon>
        <taxon>Arthropoda</taxon>
        <taxon>Hexapoda</taxon>
        <taxon>Insecta</taxon>
        <taxon>Pterygota</taxon>
        <taxon>Neoptera</taxon>
        <taxon>Endopterygota</taxon>
        <taxon>Lepidoptera</taxon>
        <taxon>Glossata</taxon>
        <taxon>Ditrysia</taxon>
        <taxon>Noctuoidea</taxon>
        <taxon>Noctuidae</taxon>
        <taxon>Plusiinae</taxon>
        <taxon>Chrysodeixis</taxon>
    </lineage>
</organism>
<dbReference type="Proteomes" id="UP001154114">
    <property type="component" value="Chromosome 8"/>
</dbReference>
<gene>
    <name evidence="2" type="ORF">CINC_LOCUS12633</name>
</gene>
<proteinExistence type="predicted"/>
<sequence length="175" mass="19637">MELSRVTKEQVVVYIKHGRYGVKRALGGGGSRRARCDAMGQDWCFRRKRKRSSSQEDHPHHTRIMGSPNTVGVRHGELRHFLHESCVPPYACGSPHSTPGKMAVPTWPPGSRRMLCDGAPVRNDVDTICRRAAHLDTHLRSDIAVVIDSSLAATRHGRRLGTRVQQVISFRKLDK</sequence>
<feature type="region of interest" description="Disordered" evidence="1">
    <location>
        <begin position="47"/>
        <end position="70"/>
    </location>
</feature>
<protein>
    <submittedName>
        <fullName evidence="2">Uncharacterized protein</fullName>
    </submittedName>
</protein>
<keyword evidence="3" id="KW-1185">Reference proteome</keyword>
<dbReference type="AlphaFoldDB" id="A0A9P0C497"/>
<dbReference type="OrthoDB" id="6853757at2759"/>
<evidence type="ECO:0000256" key="1">
    <source>
        <dbReference type="SAM" id="MobiDB-lite"/>
    </source>
</evidence>
<dbReference type="EMBL" id="LR824011">
    <property type="protein sequence ID" value="CAH0627222.1"/>
    <property type="molecule type" value="Genomic_DNA"/>
</dbReference>
<name>A0A9P0C497_CHRIL</name>
<evidence type="ECO:0000313" key="3">
    <source>
        <dbReference type="Proteomes" id="UP001154114"/>
    </source>
</evidence>
<accession>A0A9P0C497</accession>
<evidence type="ECO:0000313" key="2">
    <source>
        <dbReference type="EMBL" id="CAH0627222.1"/>
    </source>
</evidence>